<dbReference type="AlphaFoldDB" id="A0A6H5GSS9"/>
<dbReference type="Proteomes" id="UP000479000">
    <property type="component" value="Unassembled WGS sequence"/>
</dbReference>
<gene>
    <name evidence="1" type="ORF">NTEN_LOCUS10076</name>
</gene>
<organism evidence="1 2">
    <name type="scientific">Nesidiocoris tenuis</name>
    <dbReference type="NCBI Taxonomy" id="355587"/>
    <lineage>
        <taxon>Eukaryota</taxon>
        <taxon>Metazoa</taxon>
        <taxon>Ecdysozoa</taxon>
        <taxon>Arthropoda</taxon>
        <taxon>Hexapoda</taxon>
        <taxon>Insecta</taxon>
        <taxon>Pterygota</taxon>
        <taxon>Neoptera</taxon>
        <taxon>Paraneoptera</taxon>
        <taxon>Hemiptera</taxon>
        <taxon>Heteroptera</taxon>
        <taxon>Panheteroptera</taxon>
        <taxon>Cimicomorpha</taxon>
        <taxon>Miridae</taxon>
        <taxon>Dicyphina</taxon>
        <taxon>Nesidiocoris</taxon>
    </lineage>
</organism>
<keyword evidence="2" id="KW-1185">Reference proteome</keyword>
<evidence type="ECO:0000313" key="1">
    <source>
        <dbReference type="EMBL" id="CAB0004599.1"/>
    </source>
</evidence>
<accession>A0A6H5GSS9</accession>
<reference evidence="1 2" key="1">
    <citation type="submission" date="2020-02" db="EMBL/GenBank/DDBJ databases">
        <authorList>
            <person name="Ferguson B K."/>
        </authorList>
    </citation>
    <scope>NUCLEOTIDE SEQUENCE [LARGE SCALE GENOMIC DNA]</scope>
</reference>
<evidence type="ECO:0000313" key="2">
    <source>
        <dbReference type="Proteomes" id="UP000479000"/>
    </source>
</evidence>
<sequence>MEFIGPPVFKYNVFQGRELLRILRPTKRQKNSTFATRIDKQAARLFGRLINKTKPYLYTKLSIIYYANFRLIYFKNLPKTEKLGKIVFRHFYPHSVENGQNIINLCIKFTRFHMPAFSKSAKWEELSNPEASNDELHHPIKPTNTREGPPTLFRLMNSQINSNQSNMIPHSIKASLAWPSQKSKYEAIGVSHLSKDLRLKTFVYDRPQCPYWILVNLSVNSWPKLRPHHRDVVISSIHHRMSTILEE</sequence>
<name>A0A6H5GSS9_9HEMI</name>
<dbReference type="EMBL" id="CADCXU010015115">
    <property type="protein sequence ID" value="CAB0004599.1"/>
    <property type="molecule type" value="Genomic_DNA"/>
</dbReference>
<proteinExistence type="predicted"/>
<protein>
    <submittedName>
        <fullName evidence="1">Uncharacterized protein</fullName>
    </submittedName>
</protein>